<dbReference type="AlphaFoldDB" id="A0A0L0CGI9"/>
<evidence type="ECO:0000256" key="10">
    <source>
        <dbReference type="ARBA" id="ARBA00048513"/>
    </source>
</evidence>
<keyword evidence="14" id="KW-1185">Reference proteome</keyword>
<evidence type="ECO:0000256" key="9">
    <source>
        <dbReference type="ARBA" id="ARBA00048504"/>
    </source>
</evidence>
<evidence type="ECO:0000256" key="1">
    <source>
        <dbReference type="ARBA" id="ARBA00008645"/>
    </source>
</evidence>
<dbReference type="PANTHER" id="PTHR46118:SF4">
    <property type="entry name" value="PROTEIN ABHD11"/>
    <property type="match status" value="1"/>
</dbReference>
<evidence type="ECO:0000256" key="3">
    <source>
        <dbReference type="ARBA" id="ARBA00026104"/>
    </source>
</evidence>
<comment type="catalytic activity">
    <reaction evidence="11">
        <text>1-octadecanoyl-2-(5Z,8Z,11Z,14Z-eicosatetraenoyl)-sn-glycerol + H2O = 2-(5Z,8Z,11Z,14Z-eicosatetraenoyl)-glycerol + octadecanoate + H(+)</text>
        <dbReference type="Rhea" id="RHEA:38507"/>
        <dbReference type="ChEBI" id="CHEBI:15377"/>
        <dbReference type="ChEBI" id="CHEBI:15378"/>
        <dbReference type="ChEBI" id="CHEBI:25629"/>
        <dbReference type="ChEBI" id="CHEBI:52392"/>
        <dbReference type="ChEBI" id="CHEBI:75728"/>
    </reaction>
</comment>
<dbReference type="Gene3D" id="3.40.50.1820">
    <property type="entry name" value="alpha/beta hydrolase"/>
    <property type="match status" value="1"/>
</dbReference>
<evidence type="ECO:0000256" key="11">
    <source>
        <dbReference type="ARBA" id="ARBA00048919"/>
    </source>
</evidence>
<dbReference type="GO" id="GO:0052689">
    <property type="term" value="F:carboxylic ester hydrolase activity"/>
    <property type="evidence" value="ECO:0007669"/>
    <property type="project" value="TreeGrafter"/>
</dbReference>
<dbReference type="EC" id="3.1.1.116" evidence="3"/>
<evidence type="ECO:0000256" key="2">
    <source>
        <dbReference type="ARBA" id="ARBA00022801"/>
    </source>
</evidence>
<evidence type="ECO:0000256" key="5">
    <source>
        <dbReference type="ARBA" id="ARBA00043667"/>
    </source>
</evidence>
<dbReference type="OrthoDB" id="8119704at2759"/>
<dbReference type="SUPFAM" id="SSF53474">
    <property type="entry name" value="alpha/beta-Hydrolases"/>
    <property type="match status" value="1"/>
</dbReference>
<dbReference type="PANTHER" id="PTHR46118">
    <property type="entry name" value="PROTEIN ABHD11"/>
    <property type="match status" value="1"/>
</dbReference>
<comment type="similarity">
    <text evidence="1">Belongs to the AB hydrolase superfamily.</text>
</comment>
<sequence length="205" mass="23377">MFLRRSKMAHVYKFIRSYSHNALPVEMACNVFEGKHTDNSKAPLMIMHGLFGSKQNWRAVSRSLESKTNRKIIALDARNHGESPHTSEHSSRHMAIDIIELMKQMGIQKSSVMGHSMGGRSMMYLALKYPEYVENGIIVDISPISVPRDFFEMEQIFHAMKNLKIPSDLTIGDGRKLAELELKKVVSQKETVDFILLNLRKKDGS</sequence>
<accession>A0A0L0CGI9</accession>
<keyword evidence="2" id="KW-0378">Hydrolase</keyword>
<evidence type="ECO:0000256" key="7">
    <source>
        <dbReference type="ARBA" id="ARBA00044064"/>
    </source>
</evidence>
<name>A0A0L0CGI9_LUCCU</name>
<comment type="caution">
    <text evidence="13">The sequence shown here is derived from an EMBL/GenBank/DDBJ whole genome shotgun (WGS) entry which is preliminary data.</text>
</comment>
<protein>
    <recommendedName>
        <fullName evidence="7">sn-1-specific diacylglycerol lipase ABHD11</fullName>
        <ecNumber evidence="3">3.1.1.116</ecNumber>
    </recommendedName>
    <alternativeName>
        <fullName evidence="4">Alpha/beta hydrolase domain-containing protein 11</fullName>
    </alternativeName>
</protein>
<evidence type="ECO:0000256" key="6">
    <source>
        <dbReference type="ARBA" id="ARBA00043742"/>
    </source>
</evidence>
<evidence type="ECO:0000313" key="14">
    <source>
        <dbReference type="Proteomes" id="UP000037069"/>
    </source>
</evidence>
<comment type="catalytic activity">
    <reaction evidence="9">
        <text>1,2-didecanoylglycerol + H2O = decanoylglycerol + decanoate + H(+)</text>
        <dbReference type="Rhea" id="RHEA:48596"/>
        <dbReference type="ChEBI" id="CHEBI:11152"/>
        <dbReference type="ChEBI" id="CHEBI:15377"/>
        <dbReference type="ChEBI" id="CHEBI:15378"/>
        <dbReference type="ChEBI" id="CHEBI:27689"/>
        <dbReference type="ChEBI" id="CHEBI:90605"/>
    </reaction>
</comment>
<dbReference type="Pfam" id="PF00561">
    <property type="entry name" value="Abhydrolase_1"/>
    <property type="match status" value="1"/>
</dbReference>
<dbReference type="InterPro" id="IPR029058">
    <property type="entry name" value="AB_hydrolase_fold"/>
</dbReference>
<dbReference type="OMA" id="NWDSANT"/>
<gene>
    <name evidence="13" type="ORF">FF38_01109</name>
</gene>
<dbReference type="EMBL" id="JRES01000436">
    <property type="protein sequence ID" value="KNC31327.1"/>
    <property type="molecule type" value="Genomic_DNA"/>
</dbReference>
<dbReference type="GO" id="GO:0005739">
    <property type="term" value="C:mitochondrion"/>
    <property type="evidence" value="ECO:0007669"/>
    <property type="project" value="TreeGrafter"/>
</dbReference>
<comment type="catalytic activity">
    <reaction evidence="10">
        <text>1-octadecanoyl-2-(9Z-octadecenoyl)-sn-glycerol + H2O = 2-(9Z-octadecenoyl)-glycerol + octadecanoate + H(+)</text>
        <dbReference type="Rhea" id="RHEA:77103"/>
        <dbReference type="ChEBI" id="CHEBI:15377"/>
        <dbReference type="ChEBI" id="CHEBI:15378"/>
        <dbReference type="ChEBI" id="CHEBI:25629"/>
        <dbReference type="ChEBI" id="CHEBI:73990"/>
        <dbReference type="ChEBI" id="CHEBI:75468"/>
    </reaction>
</comment>
<reference evidence="13 14" key="1">
    <citation type="journal article" date="2015" name="Nat. Commun.">
        <title>Lucilia cuprina genome unlocks parasitic fly biology to underpin future interventions.</title>
        <authorList>
            <person name="Anstead C.A."/>
            <person name="Korhonen P.K."/>
            <person name="Young N.D."/>
            <person name="Hall R.S."/>
            <person name="Jex A.R."/>
            <person name="Murali S.C."/>
            <person name="Hughes D.S."/>
            <person name="Lee S.F."/>
            <person name="Perry T."/>
            <person name="Stroehlein A.J."/>
            <person name="Ansell B.R."/>
            <person name="Breugelmans B."/>
            <person name="Hofmann A."/>
            <person name="Qu J."/>
            <person name="Dugan S."/>
            <person name="Lee S.L."/>
            <person name="Chao H."/>
            <person name="Dinh H."/>
            <person name="Han Y."/>
            <person name="Doddapaneni H.V."/>
            <person name="Worley K.C."/>
            <person name="Muzny D.M."/>
            <person name="Ioannidis P."/>
            <person name="Waterhouse R.M."/>
            <person name="Zdobnov E.M."/>
            <person name="James P.J."/>
            <person name="Bagnall N.H."/>
            <person name="Kotze A.C."/>
            <person name="Gibbs R.A."/>
            <person name="Richards S."/>
            <person name="Batterham P."/>
            <person name="Gasser R.B."/>
        </authorList>
    </citation>
    <scope>NUCLEOTIDE SEQUENCE [LARGE SCALE GENOMIC DNA]</scope>
    <source>
        <strain evidence="13 14">LS</strain>
        <tissue evidence="13">Full body</tissue>
    </source>
</reference>
<evidence type="ECO:0000313" key="13">
    <source>
        <dbReference type="EMBL" id="KNC31327.1"/>
    </source>
</evidence>
<evidence type="ECO:0000256" key="4">
    <source>
        <dbReference type="ARBA" id="ARBA00042703"/>
    </source>
</evidence>
<evidence type="ECO:0000259" key="12">
    <source>
        <dbReference type="Pfam" id="PF00561"/>
    </source>
</evidence>
<dbReference type="STRING" id="7375.A0A0L0CGI9"/>
<comment type="catalytic activity">
    <reaction evidence="8">
        <text>1-octadecanoyl-2-(4Z,7Z,10Z,13Z,16Z,19Z-docosahexaenoyl)-sn-glycerol + H2O = 2-(4Z,7Z,10Z,13Z,16Z,19Z-docosahexaenoyl)-glycerol + octadecanoate + H(+)</text>
        <dbReference type="Rhea" id="RHEA:77107"/>
        <dbReference type="ChEBI" id="CHEBI:15377"/>
        <dbReference type="ChEBI" id="CHEBI:15378"/>
        <dbReference type="ChEBI" id="CHEBI:25629"/>
        <dbReference type="ChEBI" id="CHEBI:77129"/>
        <dbReference type="ChEBI" id="CHEBI:186738"/>
    </reaction>
</comment>
<evidence type="ECO:0000256" key="8">
    <source>
        <dbReference type="ARBA" id="ARBA00048283"/>
    </source>
</evidence>
<feature type="domain" description="AB hydrolase-1" evidence="12">
    <location>
        <begin position="43"/>
        <end position="152"/>
    </location>
</feature>
<proteinExistence type="inferred from homology"/>
<organism evidence="13 14">
    <name type="scientific">Lucilia cuprina</name>
    <name type="common">Green bottle fly</name>
    <name type="synonym">Australian sheep blowfly</name>
    <dbReference type="NCBI Taxonomy" id="7375"/>
    <lineage>
        <taxon>Eukaryota</taxon>
        <taxon>Metazoa</taxon>
        <taxon>Ecdysozoa</taxon>
        <taxon>Arthropoda</taxon>
        <taxon>Hexapoda</taxon>
        <taxon>Insecta</taxon>
        <taxon>Pterygota</taxon>
        <taxon>Neoptera</taxon>
        <taxon>Endopterygota</taxon>
        <taxon>Diptera</taxon>
        <taxon>Brachycera</taxon>
        <taxon>Muscomorpha</taxon>
        <taxon>Oestroidea</taxon>
        <taxon>Calliphoridae</taxon>
        <taxon>Luciliinae</taxon>
        <taxon>Lucilia</taxon>
    </lineage>
</organism>
<comment type="catalytic activity">
    <reaction evidence="5">
        <text>a 1,2-diacyl-sn-glycerol + H2O = a 2-acylglycerol + a fatty acid + H(+)</text>
        <dbReference type="Rhea" id="RHEA:33275"/>
        <dbReference type="ChEBI" id="CHEBI:15377"/>
        <dbReference type="ChEBI" id="CHEBI:15378"/>
        <dbReference type="ChEBI" id="CHEBI:17389"/>
        <dbReference type="ChEBI" id="CHEBI:17815"/>
        <dbReference type="ChEBI" id="CHEBI:28868"/>
        <dbReference type="EC" id="3.1.1.116"/>
    </reaction>
</comment>
<dbReference type="PRINTS" id="PR00111">
    <property type="entry name" value="ABHYDROLASE"/>
</dbReference>
<comment type="catalytic activity">
    <reaction evidence="6">
        <text>a 1,3-diacyl-sn-glycerol + H2O = a 1-acyl-sn-glycerol + a fatty acid + H(+)</text>
        <dbReference type="Rhea" id="RHEA:38503"/>
        <dbReference type="ChEBI" id="CHEBI:15377"/>
        <dbReference type="ChEBI" id="CHEBI:15378"/>
        <dbReference type="ChEBI" id="CHEBI:28868"/>
        <dbReference type="ChEBI" id="CHEBI:64683"/>
        <dbReference type="ChEBI" id="CHEBI:77272"/>
    </reaction>
</comment>
<dbReference type="Proteomes" id="UP000037069">
    <property type="component" value="Unassembled WGS sequence"/>
</dbReference>
<dbReference type="InterPro" id="IPR000073">
    <property type="entry name" value="AB_hydrolase_1"/>
</dbReference>